<organism evidence="6 7">
    <name type="scientific">Eubacterium ruminantium</name>
    <dbReference type="NCBI Taxonomy" id="42322"/>
    <lineage>
        <taxon>Bacteria</taxon>
        <taxon>Bacillati</taxon>
        <taxon>Bacillota</taxon>
        <taxon>Clostridia</taxon>
        <taxon>Eubacteriales</taxon>
        <taxon>Eubacteriaceae</taxon>
        <taxon>Eubacterium</taxon>
    </lineage>
</organism>
<gene>
    <name evidence="6" type="ORF">SAMN02745110_02449</name>
</gene>
<dbReference type="InterPro" id="IPR001279">
    <property type="entry name" value="Metallo-B-lactamas"/>
</dbReference>
<keyword evidence="3" id="KW-0378">Hydrolase</keyword>
<evidence type="ECO:0000256" key="4">
    <source>
        <dbReference type="ARBA" id="ARBA00022833"/>
    </source>
</evidence>
<dbReference type="InterPro" id="IPR036866">
    <property type="entry name" value="RibonucZ/Hydroxyglut_hydro"/>
</dbReference>
<dbReference type="AlphaFoldDB" id="A0A1T4QMS2"/>
<dbReference type="OrthoDB" id="9802248at2"/>
<comment type="cofactor">
    <cofactor evidence="1">
        <name>Zn(2+)</name>
        <dbReference type="ChEBI" id="CHEBI:29105"/>
    </cofactor>
</comment>
<dbReference type="Proteomes" id="UP000189857">
    <property type="component" value="Unassembled WGS sequence"/>
</dbReference>
<evidence type="ECO:0000313" key="7">
    <source>
        <dbReference type="Proteomes" id="UP000189857"/>
    </source>
</evidence>
<protein>
    <submittedName>
        <fullName evidence="6">Glyoxylase, beta-lactamase superfamily II</fullName>
    </submittedName>
</protein>
<dbReference type="PANTHER" id="PTHR46233">
    <property type="entry name" value="HYDROXYACYLGLUTATHIONE HYDROLASE GLOC"/>
    <property type="match status" value="1"/>
</dbReference>
<dbReference type="SUPFAM" id="SSF56281">
    <property type="entry name" value="Metallo-hydrolase/oxidoreductase"/>
    <property type="match status" value="1"/>
</dbReference>
<evidence type="ECO:0000256" key="3">
    <source>
        <dbReference type="ARBA" id="ARBA00022801"/>
    </source>
</evidence>
<dbReference type="GO" id="GO:0016787">
    <property type="term" value="F:hydrolase activity"/>
    <property type="evidence" value="ECO:0007669"/>
    <property type="project" value="UniProtKB-KW"/>
</dbReference>
<evidence type="ECO:0000313" key="6">
    <source>
        <dbReference type="EMBL" id="SKA04986.1"/>
    </source>
</evidence>
<accession>A0A1T4QMS2</accession>
<dbReference type="SMART" id="SM00849">
    <property type="entry name" value="Lactamase_B"/>
    <property type="match status" value="1"/>
</dbReference>
<feature type="domain" description="Metallo-beta-lactamase" evidence="5">
    <location>
        <begin position="11"/>
        <end position="201"/>
    </location>
</feature>
<evidence type="ECO:0000256" key="2">
    <source>
        <dbReference type="ARBA" id="ARBA00022723"/>
    </source>
</evidence>
<keyword evidence="4" id="KW-0862">Zinc</keyword>
<evidence type="ECO:0000256" key="1">
    <source>
        <dbReference type="ARBA" id="ARBA00001947"/>
    </source>
</evidence>
<dbReference type="RefSeq" id="WP_078788230.1">
    <property type="nucleotide sequence ID" value="NZ_FMTO01000025.1"/>
</dbReference>
<dbReference type="Gene3D" id="3.60.15.10">
    <property type="entry name" value="Ribonuclease Z/Hydroxyacylglutathione hydrolase-like"/>
    <property type="match status" value="1"/>
</dbReference>
<dbReference type="EMBL" id="FUXA01000023">
    <property type="protein sequence ID" value="SKA04986.1"/>
    <property type="molecule type" value="Genomic_DNA"/>
</dbReference>
<dbReference type="PANTHER" id="PTHR46233:SF3">
    <property type="entry name" value="HYDROXYACYLGLUTATHIONE HYDROLASE GLOC"/>
    <property type="match status" value="1"/>
</dbReference>
<sequence>MISVKRIKGGTDNCYIVAEGNKAILIDTASKRNLDKVISECDKFEMKLIVLTHVHFDHAENAAELSRKYNIPVAINKLDEELFESFNKQPLKSYGLVGWGVLGMSLKVLKNTKVERPEKLIYLSDGDDLSSYGINAKIIELPGHTRGSIGVDVEGKHLFVGDELDNWIRPGVGHLYNNLDAIRKSAEKLRKLGGRTVYYGHGKPTPNREY</sequence>
<proteinExistence type="predicted"/>
<evidence type="ECO:0000259" key="5">
    <source>
        <dbReference type="SMART" id="SM00849"/>
    </source>
</evidence>
<keyword evidence="7" id="KW-1185">Reference proteome</keyword>
<reference evidence="6 7" key="1">
    <citation type="submission" date="2017-02" db="EMBL/GenBank/DDBJ databases">
        <authorList>
            <person name="Peterson S.W."/>
        </authorList>
    </citation>
    <scope>NUCLEOTIDE SEQUENCE [LARGE SCALE GENOMIC DNA]</scope>
    <source>
        <strain evidence="6 7">ATCC 17233</strain>
    </source>
</reference>
<dbReference type="Pfam" id="PF00753">
    <property type="entry name" value="Lactamase_B"/>
    <property type="match status" value="1"/>
</dbReference>
<keyword evidence="2" id="KW-0479">Metal-binding</keyword>
<dbReference type="GO" id="GO:0046872">
    <property type="term" value="F:metal ion binding"/>
    <property type="evidence" value="ECO:0007669"/>
    <property type="project" value="UniProtKB-KW"/>
</dbReference>
<dbReference type="InterPro" id="IPR051453">
    <property type="entry name" value="MBL_Glyoxalase_II"/>
</dbReference>
<name>A0A1T4QMS2_9FIRM</name>